<dbReference type="HOGENOM" id="CLU_043809_0_0_7"/>
<dbReference type="AlphaFoldDB" id="A0A076FCD4"/>
<dbReference type="InterPro" id="IPR027417">
    <property type="entry name" value="P-loop_NTPase"/>
</dbReference>
<accession>A0A076FCD4</accession>
<dbReference type="PANTHER" id="PTHR30121">
    <property type="entry name" value="UNCHARACTERIZED PROTEIN YJGR-RELATED"/>
    <property type="match status" value="1"/>
</dbReference>
<dbReference type="RefSeq" id="WP_051871015.1">
    <property type="nucleotide sequence ID" value="NZ_CP009044.1"/>
</dbReference>
<evidence type="ECO:0000313" key="4">
    <source>
        <dbReference type="Proteomes" id="UP000028486"/>
    </source>
</evidence>
<dbReference type="CDD" id="cd01127">
    <property type="entry name" value="TrwB_TraG_TraD_VirD4"/>
    <property type="match status" value="2"/>
</dbReference>
<dbReference type="InterPro" id="IPR032689">
    <property type="entry name" value="TraG-D_C"/>
</dbReference>
<name>A0A076FCD4_9BACT</name>
<dbReference type="PANTHER" id="PTHR30121:SF6">
    <property type="entry name" value="SLR6007 PROTEIN"/>
    <property type="match status" value="1"/>
</dbReference>
<evidence type="ECO:0000259" key="2">
    <source>
        <dbReference type="Pfam" id="PF12696"/>
    </source>
</evidence>
<keyword evidence="4" id="KW-1185">Reference proteome</keyword>
<evidence type="ECO:0000313" key="3">
    <source>
        <dbReference type="EMBL" id="AII15586.1"/>
    </source>
</evidence>
<gene>
    <name evidence="3" type="ORF">CIG1485E_a0061</name>
</gene>
<dbReference type="eggNOG" id="COG3505">
    <property type="taxonomic scope" value="Bacteria"/>
</dbReference>
<keyword evidence="3" id="KW-0614">Plasmid</keyword>
<evidence type="ECO:0000259" key="1">
    <source>
        <dbReference type="Pfam" id="PF10412"/>
    </source>
</evidence>
<organism evidence="3 4">
    <name type="scientific">Campylobacter iguaniorum</name>
    <dbReference type="NCBI Taxonomy" id="1244531"/>
    <lineage>
        <taxon>Bacteria</taxon>
        <taxon>Pseudomonadati</taxon>
        <taxon>Campylobacterota</taxon>
        <taxon>Epsilonproteobacteria</taxon>
        <taxon>Campylobacterales</taxon>
        <taxon>Campylobacteraceae</taxon>
        <taxon>Campylobacter</taxon>
    </lineage>
</organism>
<proteinExistence type="predicted"/>
<feature type="domain" description="Type IV secretion system coupling protein TraD DNA-binding" evidence="1">
    <location>
        <begin position="50"/>
        <end position="88"/>
    </location>
</feature>
<dbReference type="EMBL" id="CP009044">
    <property type="protein sequence ID" value="AII15586.1"/>
    <property type="molecule type" value="Genomic_DNA"/>
</dbReference>
<dbReference type="Pfam" id="PF10412">
    <property type="entry name" value="TrwB_AAD_bind"/>
    <property type="match status" value="1"/>
</dbReference>
<sequence length="458" mass="51737">MKLFENCCIKNKIFKSKQKPFTTIGKGFAIEDYKQKKLLDIRQLDENRPNHTFVFGAPGVGKTRLLEGMIEQDIPKGDNVIVIDPKGDIGLFSKMYQIAKLHGREKEVLFLTPIYPQYSIFINPLKNYYLEEEVISHIVSGVPAKDEFFYNVAYETTTAIVKSLLMIRRQTNNPEPINFNEVASYAYYDGLKALHTNISSIKNEEDKDRLLILIEQILASPQDYFAKVSSTLRTTLTQMTTGNIGKIIGNVDENIFIDKLEQGEGVILYIQTGSMLTRQVSSVISKVVISMIQSAVGRYYASGDSFERRLNLYIDEMASSVYMGIETLYAQGRAANVAITGLTQSMADIVAEIGRDRANKLFDLTSTKIVMRLNENSSAQVISNLGGTRKGYSPFLSLNGGITSREVEEINIKPEDITRLQKREFYYFGFEGEFKGKTAPVRESEIMIQMPKIIEKVK</sequence>
<geneLocation type="plasmid" evidence="3 4">
    <name>pCIG1485E</name>
</geneLocation>
<protein>
    <submittedName>
        <fullName evidence="3">Conjugal transfer protein TraD</fullName>
    </submittedName>
</protein>
<dbReference type="Pfam" id="PF12696">
    <property type="entry name" value="TraG-D_C"/>
    <property type="match status" value="1"/>
</dbReference>
<dbReference type="KEGG" id="caj:CIG1485E_a0061"/>
<dbReference type="SUPFAM" id="SSF52540">
    <property type="entry name" value="P-loop containing nucleoside triphosphate hydrolases"/>
    <property type="match status" value="1"/>
</dbReference>
<dbReference type="Gene3D" id="3.40.50.300">
    <property type="entry name" value="P-loop containing nucleotide triphosphate hydrolases"/>
    <property type="match status" value="2"/>
</dbReference>
<dbReference type="Proteomes" id="UP000028486">
    <property type="component" value="Plasmid pCIG1485E"/>
</dbReference>
<dbReference type="OrthoDB" id="9776736at2"/>
<dbReference type="InterPro" id="IPR051162">
    <property type="entry name" value="T4SS_component"/>
</dbReference>
<reference evidence="3 4" key="1">
    <citation type="journal article" date="2014" name="Genome Announc.">
        <title>Complete Genome Sequence of Campylobacter iguaniorum Strain 1485ET, Isolated from a Bearded Dragon (Pogona vitticeps).</title>
        <authorList>
            <person name="Gilbert M.J."/>
            <person name="Miller W.G."/>
            <person name="Yee E."/>
            <person name="Kik M."/>
            <person name="Wagenaar J.A."/>
            <person name="Duim B."/>
        </authorList>
    </citation>
    <scope>NUCLEOTIDE SEQUENCE [LARGE SCALE GENOMIC DNA]</scope>
    <source>
        <strain evidence="3 4">1485E</strain>
        <plasmid evidence="3">pCIG1485E</plasmid>
    </source>
</reference>
<feature type="domain" description="TraD/TraG TraM recognition site" evidence="2">
    <location>
        <begin position="309"/>
        <end position="390"/>
    </location>
</feature>
<dbReference type="InterPro" id="IPR019476">
    <property type="entry name" value="T4SS_TraD_DNA-bd"/>
</dbReference>